<gene>
    <name evidence="1" type="ORF">Q0590_32705</name>
</gene>
<reference evidence="1" key="1">
    <citation type="submission" date="2023-07" db="EMBL/GenBank/DDBJ databases">
        <title>The genome sequence of Rhodocytophaga aerolata KACC 12507.</title>
        <authorList>
            <person name="Zhang X."/>
        </authorList>
    </citation>
    <scope>NUCLEOTIDE SEQUENCE</scope>
    <source>
        <strain evidence="1">KACC 12507</strain>
    </source>
</reference>
<evidence type="ECO:0008006" key="3">
    <source>
        <dbReference type="Google" id="ProtNLM"/>
    </source>
</evidence>
<keyword evidence="2" id="KW-1185">Reference proteome</keyword>
<dbReference type="Proteomes" id="UP001168528">
    <property type="component" value="Unassembled WGS sequence"/>
</dbReference>
<dbReference type="RefSeq" id="WP_302041881.1">
    <property type="nucleotide sequence ID" value="NZ_JAUKPO010000042.1"/>
</dbReference>
<protein>
    <recommendedName>
        <fullName evidence="3">Alpha/beta hydrolase</fullName>
    </recommendedName>
</protein>
<comment type="caution">
    <text evidence="1">The sequence shown here is derived from an EMBL/GenBank/DDBJ whole genome shotgun (WGS) entry which is preliminary data.</text>
</comment>
<accession>A0ABT8RG49</accession>
<evidence type="ECO:0000313" key="1">
    <source>
        <dbReference type="EMBL" id="MDO1451081.1"/>
    </source>
</evidence>
<dbReference type="EMBL" id="JAUKPO010000042">
    <property type="protein sequence ID" value="MDO1451081.1"/>
    <property type="molecule type" value="Genomic_DNA"/>
</dbReference>
<organism evidence="1 2">
    <name type="scientific">Rhodocytophaga aerolata</name>
    <dbReference type="NCBI Taxonomy" id="455078"/>
    <lineage>
        <taxon>Bacteria</taxon>
        <taxon>Pseudomonadati</taxon>
        <taxon>Bacteroidota</taxon>
        <taxon>Cytophagia</taxon>
        <taxon>Cytophagales</taxon>
        <taxon>Rhodocytophagaceae</taxon>
        <taxon>Rhodocytophaga</taxon>
    </lineage>
</organism>
<dbReference type="Gene3D" id="3.40.50.1820">
    <property type="entry name" value="alpha/beta hydrolase"/>
    <property type="match status" value="1"/>
</dbReference>
<dbReference type="InterPro" id="IPR029058">
    <property type="entry name" value="AB_hydrolase_fold"/>
</dbReference>
<proteinExistence type="predicted"/>
<name>A0ABT8RG49_9BACT</name>
<evidence type="ECO:0000313" key="2">
    <source>
        <dbReference type="Proteomes" id="UP001168528"/>
    </source>
</evidence>
<dbReference type="SUPFAM" id="SSF53474">
    <property type="entry name" value="alpha/beta-Hydrolases"/>
    <property type="match status" value="1"/>
</dbReference>
<sequence length="314" mass="35910">MKLIKKSDLKEEKELVLNLIHIQEGSGEFLIEGGKSNKDRPIQVFYHRPKNYGAHSKILMVIPGAGRNADSYRDAWIEESEKYSLLILSPLYQESEYGFEDYHLCGLIKGSNLKNSIDYVEGTNIAKLDEEKVNFKFNPNSDEWIFNDFDRIFDLAVKALNSKQIKYDIFGHSAGGHILHRLALFQKSSKTNIILASNASFYTLPSFDYRFPFGLKDSSIDREALKNAFRRKLVVFLGELDNENETGGTLLRSKSADQQGFHRLARGNFFFKHAKEMAAAFDFEFNWQIKTIPGVGHNHQLMGDAAGKYLYENN</sequence>